<comment type="caution">
    <text evidence="1">The sequence shown here is derived from an EMBL/GenBank/DDBJ whole genome shotgun (WGS) entry which is preliminary data.</text>
</comment>
<dbReference type="Proteomes" id="UP000554482">
    <property type="component" value="Unassembled WGS sequence"/>
</dbReference>
<reference evidence="1 2" key="1">
    <citation type="submission" date="2020-06" db="EMBL/GenBank/DDBJ databases">
        <title>Transcriptomic and genomic resources for Thalictrum thalictroides and T. hernandezii: Facilitating candidate gene discovery in an emerging model plant lineage.</title>
        <authorList>
            <person name="Arias T."/>
            <person name="Riano-Pachon D.M."/>
            <person name="Di Stilio V.S."/>
        </authorList>
    </citation>
    <scope>NUCLEOTIDE SEQUENCE [LARGE SCALE GENOMIC DNA]</scope>
    <source>
        <strain evidence="2">cv. WT478/WT964</strain>
        <tissue evidence="1">Leaves</tissue>
    </source>
</reference>
<dbReference type="EMBL" id="JABWDY010005418">
    <property type="protein sequence ID" value="KAF5204435.1"/>
    <property type="molecule type" value="Genomic_DNA"/>
</dbReference>
<protein>
    <submittedName>
        <fullName evidence="1">Uncharacterized protein</fullName>
    </submittedName>
</protein>
<sequence length="93" mass="11245">MFRGGELQQLQDLNEILLSIELEDDDDTWQWNLSKNVRNDLCFRECGLADQTVVSRVKGCIWSWINMERNCRMLKETLTFRDLRCRWVELFQE</sequence>
<organism evidence="1 2">
    <name type="scientific">Thalictrum thalictroides</name>
    <name type="common">Rue-anemone</name>
    <name type="synonym">Anemone thalictroides</name>
    <dbReference type="NCBI Taxonomy" id="46969"/>
    <lineage>
        <taxon>Eukaryota</taxon>
        <taxon>Viridiplantae</taxon>
        <taxon>Streptophyta</taxon>
        <taxon>Embryophyta</taxon>
        <taxon>Tracheophyta</taxon>
        <taxon>Spermatophyta</taxon>
        <taxon>Magnoliopsida</taxon>
        <taxon>Ranunculales</taxon>
        <taxon>Ranunculaceae</taxon>
        <taxon>Thalictroideae</taxon>
        <taxon>Thalictrum</taxon>
    </lineage>
</organism>
<dbReference type="AlphaFoldDB" id="A0A7J6X6H2"/>
<proteinExistence type="predicted"/>
<keyword evidence="2" id="KW-1185">Reference proteome</keyword>
<evidence type="ECO:0000313" key="1">
    <source>
        <dbReference type="EMBL" id="KAF5204435.1"/>
    </source>
</evidence>
<evidence type="ECO:0000313" key="2">
    <source>
        <dbReference type="Proteomes" id="UP000554482"/>
    </source>
</evidence>
<name>A0A7J6X6H2_THATH</name>
<accession>A0A7J6X6H2</accession>
<gene>
    <name evidence="1" type="ORF">FRX31_005978</name>
</gene>